<reference evidence="4" key="1">
    <citation type="submission" date="2020-05" db="EMBL/GenBank/DDBJ databases">
        <authorList>
            <person name="Chiriac C."/>
            <person name="Salcher M."/>
            <person name="Ghai R."/>
            <person name="Kavagutti S V."/>
        </authorList>
    </citation>
    <scope>NUCLEOTIDE SEQUENCE</scope>
</reference>
<dbReference type="InterPro" id="IPR000792">
    <property type="entry name" value="Tscrpt_reg_LuxR_C"/>
</dbReference>
<name>A0A6J6GUM1_9ZZZZ</name>
<sequence length="107" mass="12056">MERFLDIRILTRELTPFERLVAEHMCDGLSNSAIARETAHSEKVIENTVSRMARAFGIKSNSDTNIRVLLALAYRAHFGDTSFDKLAVPCSHFEVGADGKNYCTRHI</sequence>
<dbReference type="GO" id="GO:0003677">
    <property type="term" value="F:DNA binding"/>
    <property type="evidence" value="ECO:0007669"/>
    <property type="project" value="InterPro"/>
</dbReference>
<evidence type="ECO:0000313" key="7">
    <source>
        <dbReference type="EMBL" id="CAB4954576.1"/>
    </source>
</evidence>
<protein>
    <submittedName>
        <fullName evidence="4">Unannotated protein</fullName>
    </submittedName>
</protein>
<feature type="domain" description="HTH luxR-type" evidence="1">
    <location>
        <begin position="11"/>
        <end position="68"/>
    </location>
</feature>
<dbReference type="SMART" id="SM00421">
    <property type="entry name" value="HTH_LUXR"/>
    <property type="match status" value="1"/>
</dbReference>
<dbReference type="EMBL" id="CAFBPI010000026">
    <property type="protein sequence ID" value="CAB5012936.1"/>
    <property type="molecule type" value="Genomic_DNA"/>
</dbReference>
<dbReference type="EMBL" id="CAFBME010000001">
    <property type="protein sequence ID" value="CAB4887271.1"/>
    <property type="molecule type" value="Genomic_DNA"/>
</dbReference>
<evidence type="ECO:0000313" key="3">
    <source>
        <dbReference type="EMBL" id="CAB4586766.1"/>
    </source>
</evidence>
<dbReference type="EMBL" id="CAFBNS010000014">
    <property type="protein sequence ID" value="CAB4954576.1"/>
    <property type="molecule type" value="Genomic_DNA"/>
</dbReference>
<accession>A0A6J6GUM1</accession>
<organism evidence="4">
    <name type="scientific">freshwater metagenome</name>
    <dbReference type="NCBI Taxonomy" id="449393"/>
    <lineage>
        <taxon>unclassified sequences</taxon>
        <taxon>metagenomes</taxon>
        <taxon>ecological metagenomes</taxon>
    </lineage>
</organism>
<dbReference type="Gene3D" id="1.10.10.10">
    <property type="entry name" value="Winged helix-like DNA-binding domain superfamily/Winged helix DNA-binding domain"/>
    <property type="match status" value="1"/>
</dbReference>
<dbReference type="InterPro" id="IPR036388">
    <property type="entry name" value="WH-like_DNA-bd_sf"/>
</dbReference>
<dbReference type="GO" id="GO:0006355">
    <property type="term" value="P:regulation of DNA-templated transcription"/>
    <property type="evidence" value="ECO:0007669"/>
    <property type="project" value="InterPro"/>
</dbReference>
<evidence type="ECO:0000313" key="2">
    <source>
        <dbReference type="EMBL" id="CAB4529638.1"/>
    </source>
</evidence>
<evidence type="ECO:0000313" key="4">
    <source>
        <dbReference type="EMBL" id="CAB4604726.1"/>
    </source>
</evidence>
<dbReference type="EMBL" id="CAEZSC010000002">
    <property type="protein sequence ID" value="CAB4529638.1"/>
    <property type="molecule type" value="Genomic_DNA"/>
</dbReference>
<dbReference type="Pfam" id="PF00196">
    <property type="entry name" value="GerE"/>
    <property type="match status" value="1"/>
</dbReference>
<dbReference type="SUPFAM" id="SSF46894">
    <property type="entry name" value="C-terminal effector domain of the bipartite response regulators"/>
    <property type="match status" value="1"/>
</dbReference>
<evidence type="ECO:0000313" key="5">
    <source>
        <dbReference type="EMBL" id="CAB4712347.1"/>
    </source>
</evidence>
<dbReference type="InterPro" id="IPR016032">
    <property type="entry name" value="Sig_transdc_resp-reg_C-effctor"/>
</dbReference>
<evidence type="ECO:0000313" key="6">
    <source>
        <dbReference type="EMBL" id="CAB4887271.1"/>
    </source>
</evidence>
<dbReference type="AlphaFoldDB" id="A0A6J6GUM1"/>
<evidence type="ECO:0000259" key="1">
    <source>
        <dbReference type="SMART" id="SM00421"/>
    </source>
</evidence>
<gene>
    <name evidence="2" type="ORF">UFOPK1380_00067</name>
    <name evidence="3" type="ORF">UFOPK1778_00407</name>
    <name evidence="4" type="ORF">UFOPK1863_00008</name>
    <name evidence="5" type="ORF">UFOPK2689_00008</name>
    <name evidence="6" type="ORF">UFOPK3555_00014</name>
    <name evidence="7" type="ORF">UFOPK3874_00152</name>
    <name evidence="8" type="ORF">UFOPK4095_00567</name>
</gene>
<proteinExistence type="predicted"/>
<dbReference type="EMBL" id="CAEZYL010000001">
    <property type="protein sequence ID" value="CAB4712347.1"/>
    <property type="molecule type" value="Genomic_DNA"/>
</dbReference>
<evidence type="ECO:0000313" key="8">
    <source>
        <dbReference type="EMBL" id="CAB5012936.1"/>
    </source>
</evidence>
<dbReference type="EMBL" id="CAEZUY010000001">
    <property type="protein sequence ID" value="CAB4604726.1"/>
    <property type="molecule type" value="Genomic_DNA"/>
</dbReference>
<dbReference type="EMBL" id="CAEZUD010000013">
    <property type="protein sequence ID" value="CAB4586766.1"/>
    <property type="molecule type" value="Genomic_DNA"/>
</dbReference>